<dbReference type="EMBL" id="KB202752">
    <property type="protein sequence ID" value="ESO88186.1"/>
    <property type="molecule type" value="Genomic_DNA"/>
</dbReference>
<dbReference type="InterPro" id="IPR050062">
    <property type="entry name" value="Pro-tRNA_synthetase"/>
</dbReference>
<dbReference type="GO" id="GO:0005524">
    <property type="term" value="F:ATP binding"/>
    <property type="evidence" value="ECO:0007669"/>
    <property type="project" value="UniProtKB-KW"/>
</dbReference>
<dbReference type="OMA" id="NCDYAAN"/>
<evidence type="ECO:0000256" key="2">
    <source>
        <dbReference type="ARBA" id="ARBA00022598"/>
    </source>
</evidence>
<dbReference type="PANTHER" id="PTHR42753">
    <property type="entry name" value="MITOCHONDRIAL RIBOSOME PROTEIN L39/PROLYL-TRNA LIGASE FAMILY MEMBER"/>
    <property type="match status" value="1"/>
</dbReference>
<dbReference type="InterPro" id="IPR004154">
    <property type="entry name" value="Anticodon-bd"/>
</dbReference>
<dbReference type="Gene3D" id="3.30.930.10">
    <property type="entry name" value="Bira Bifunctional Protein, Domain 2"/>
    <property type="match status" value="1"/>
</dbReference>
<evidence type="ECO:0000259" key="10">
    <source>
        <dbReference type="PROSITE" id="PS50862"/>
    </source>
</evidence>
<dbReference type="STRING" id="225164.V4A4J6"/>
<dbReference type="InterPro" id="IPR036621">
    <property type="entry name" value="Anticodon-bd_dom_sf"/>
</dbReference>
<evidence type="ECO:0000256" key="4">
    <source>
        <dbReference type="ARBA" id="ARBA00022840"/>
    </source>
</evidence>
<evidence type="ECO:0000313" key="11">
    <source>
        <dbReference type="EMBL" id="ESO88186.1"/>
    </source>
</evidence>
<dbReference type="GO" id="GO:0006433">
    <property type="term" value="P:prolyl-tRNA aminoacylation"/>
    <property type="evidence" value="ECO:0007669"/>
    <property type="project" value="InterPro"/>
</dbReference>
<dbReference type="GO" id="GO:0005739">
    <property type="term" value="C:mitochondrion"/>
    <property type="evidence" value="ECO:0007669"/>
    <property type="project" value="TreeGrafter"/>
</dbReference>
<dbReference type="Proteomes" id="UP000030746">
    <property type="component" value="Unassembled WGS sequence"/>
</dbReference>
<evidence type="ECO:0000256" key="5">
    <source>
        <dbReference type="ARBA" id="ARBA00022917"/>
    </source>
</evidence>
<keyword evidence="5" id="KW-0648">Protein biosynthesis</keyword>
<dbReference type="GO" id="GO:0004827">
    <property type="term" value="F:proline-tRNA ligase activity"/>
    <property type="evidence" value="ECO:0007669"/>
    <property type="project" value="UniProtKB-EC"/>
</dbReference>
<keyword evidence="3" id="KW-0547">Nucleotide-binding</keyword>
<evidence type="ECO:0000256" key="1">
    <source>
        <dbReference type="ARBA" id="ARBA00012831"/>
    </source>
</evidence>
<dbReference type="CDD" id="cd00779">
    <property type="entry name" value="ProRS_core_prok"/>
    <property type="match status" value="1"/>
</dbReference>
<dbReference type="Pfam" id="PF00587">
    <property type="entry name" value="tRNA-synt_2b"/>
    <property type="match status" value="1"/>
</dbReference>
<dbReference type="PANTHER" id="PTHR42753:SF10">
    <property type="entry name" value="PROLINE--TRNA LIGASE, MITOCHONDRIAL-RELATED"/>
    <property type="match status" value="1"/>
</dbReference>
<evidence type="ECO:0000256" key="9">
    <source>
        <dbReference type="ARBA" id="ARBA00071545"/>
    </source>
</evidence>
<dbReference type="InterPro" id="IPR002314">
    <property type="entry name" value="aa-tRNA-synt_IIb"/>
</dbReference>
<keyword evidence="4" id="KW-0067">ATP-binding</keyword>
<dbReference type="PROSITE" id="PS50862">
    <property type="entry name" value="AA_TRNA_LIGASE_II"/>
    <property type="match status" value="1"/>
</dbReference>
<protein>
    <recommendedName>
        <fullName evidence="9">Probable proline--tRNA ligase, mitochondrial</fullName>
        <ecNumber evidence="1">6.1.1.15</ecNumber>
    </recommendedName>
    <alternativeName>
        <fullName evidence="7">Prolyl-tRNA synthetase</fullName>
    </alternativeName>
</protein>
<dbReference type="InterPro" id="IPR033730">
    <property type="entry name" value="ProRS_core_prok"/>
</dbReference>
<proteinExistence type="predicted"/>
<keyword evidence="2" id="KW-0436">Ligase</keyword>
<comment type="catalytic activity">
    <reaction evidence="8">
        <text>tRNA(Pro) + L-proline + ATP = L-prolyl-tRNA(Pro) + AMP + diphosphate</text>
        <dbReference type="Rhea" id="RHEA:14305"/>
        <dbReference type="Rhea" id="RHEA-COMP:9700"/>
        <dbReference type="Rhea" id="RHEA-COMP:9702"/>
        <dbReference type="ChEBI" id="CHEBI:30616"/>
        <dbReference type="ChEBI" id="CHEBI:33019"/>
        <dbReference type="ChEBI" id="CHEBI:60039"/>
        <dbReference type="ChEBI" id="CHEBI:78442"/>
        <dbReference type="ChEBI" id="CHEBI:78532"/>
        <dbReference type="ChEBI" id="CHEBI:456215"/>
        <dbReference type="EC" id="6.1.1.15"/>
    </reaction>
</comment>
<evidence type="ECO:0000313" key="12">
    <source>
        <dbReference type="Proteomes" id="UP000030746"/>
    </source>
</evidence>
<sequence length="436" mass="49510">MSNSRRFVSKLFQNFGRVEPEGSSQTCQSQILMQYNDIVESCHSGCYVMLPFGQRALDKLVRVVDEEMQAIGGQKISLPTLAPAKLWKKSERWDDALNELFTLKDRHNVQYCLGPTHEELVTNLMAMYSPISEKRLPIKFYQITRKFRDEMKPKHLLLRGREFEMKDMYSFDASESEARETYDIVCESYSRLFSRLELPFAKVEGATGNIGGSISHEFHLMSSVGEDKLLFCEKCSFRSNSELVKDQSTVCPTCDADCQLRTSPGIEIGHTFLLGTKYSSVFKSTCMKSDRGIDLTHMGCYGIGVSRLLQGSVEVLSSENKIRWPRLIAPYQICILPHKGIKAAAEQYLATSLTLSDALNVMPNLKHEVVIDDRQQISLGKRLFDAKRLGYPYIIVVGKRIQENPPIFEIIETSTNESHFLSIDSLKDFLSTVETI</sequence>
<dbReference type="InterPro" id="IPR045864">
    <property type="entry name" value="aa-tRNA-synth_II/BPL/LPL"/>
</dbReference>
<accession>V4A4J6</accession>
<dbReference type="Pfam" id="PF03129">
    <property type="entry name" value="HGTP_anticodon"/>
    <property type="match status" value="1"/>
</dbReference>
<evidence type="ECO:0000256" key="6">
    <source>
        <dbReference type="ARBA" id="ARBA00023146"/>
    </source>
</evidence>
<name>V4A4J6_LOTGI</name>
<reference evidence="11 12" key="1">
    <citation type="journal article" date="2013" name="Nature">
        <title>Insights into bilaterian evolution from three spiralian genomes.</title>
        <authorList>
            <person name="Simakov O."/>
            <person name="Marletaz F."/>
            <person name="Cho S.J."/>
            <person name="Edsinger-Gonzales E."/>
            <person name="Havlak P."/>
            <person name="Hellsten U."/>
            <person name="Kuo D.H."/>
            <person name="Larsson T."/>
            <person name="Lv J."/>
            <person name="Arendt D."/>
            <person name="Savage R."/>
            <person name="Osoegawa K."/>
            <person name="de Jong P."/>
            <person name="Grimwood J."/>
            <person name="Chapman J.A."/>
            <person name="Shapiro H."/>
            <person name="Aerts A."/>
            <person name="Otillar R.P."/>
            <person name="Terry A.Y."/>
            <person name="Boore J.L."/>
            <person name="Grigoriev I.V."/>
            <person name="Lindberg D.R."/>
            <person name="Seaver E.C."/>
            <person name="Weisblat D.A."/>
            <person name="Putnam N.H."/>
            <person name="Rokhsar D.S."/>
        </authorList>
    </citation>
    <scope>NUCLEOTIDE SEQUENCE [LARGE SCALE GENOMIC DNA]</scope>
</reference>
<dbReference type="FunFam" id="3.30.930.10:FF:000042">
    <property type="entry name" value="probable proline--tRNA ligase, mitochondrial"/>
    <property type="match status" value="1"/>
</dbReference>
<dbReference type="KEGG" id="lgi:LOTGIDRAFT_126688"/>
<evidence type="ECO:0000256" key="7">
    <source>
        <dbReference type="ARBA" id="ARBA00029731"/>
    </source>
</evidence>
<dbReference type="RefSeq" id="XP_009061211.1">
    <property type="nucleotide sequence ID" value="XM_009062963.1"/>
</dbReference>
<organism evidence="11 12">
    <name type="scientific">Lottia gigantea</name>
    <name type="common">Giant owl limpet</name>
    <dbReference type="NCBI Taxonomy" id="225164"/>
    <lineage>
        <taxon>Eukaryota</taxon>
        <taxon>Metazoa</taxon>
        <taxon>Spiralia</taxon>
        <taxon>Lophotrochozoa</taxon>
        <taxon>Mollusca</taxon>
        <taxon>Gastropoda</taxon>
        <taxon>Patellogastropoda</taxon>
        <taxon>Lottioidea</taxon>
        <taxon>Lottiidae</taxon>
        <taxon>Lottia</taxon>
    </lineage>
</organism>
<dbReference type="SUPFAM" id="SSF52954">
    <property type="entry name" value="Class II aaRS ABD-related"/>
    <property type="match status" value="1"/>
</dbReference>
<dbReference type="EC" id="6.1.1.15" evidence="1"/>
<dbReference type="OrthoDB" id="10267474at2759"/>
<feature type="domain" description="Aminoacyl-transfer RNA synthetases class-II family profile" evidence="10">
    <location>
        <begin position="59"/>
        <end position="325"/>
    </location>
</feature>
<dbReference type="GeneID" id="20232622"/>
<dbReference type="CTD" id="20232622"/>
<dbReference type="HOGENOM" id="CLU_016739_4_1_1"/>
<keyword evidence="6" id="KW-0030">Aminoacyl-tRNA synthetase</keyword>
<evidence type="ECO:0000256" key="8">
    <source>
        <dbReference type="ARBA" id="ARBA00047671"/>
    </source>
</evidence>
<dbReference type="SUPFAM" id="SSF55681">
    <property type="entry name" value="Class II aaRS and biotin synthetases"/>
    <property type="match status" value="1"/>
</dbReference>
<dbReference type="AlphaFoldDB" id="V4A4J6"/>
<dbReference type="Gene3D" id="3.40.50.800">
    <property type="entry name" value="Anticodon-binding domain"/>
    <property type="match status" value="1"/>
</dbReference>
<gene>
    <name evidence="11" type="ORF">LOTGIDRAFT_126688</name>
</gene>
<evidence type="ECO:0000256" key="3">
    <source>
        <dbReference type="ARBA" id="ARBA00022741"/>
    </source>
</evidence>
<keyword evidence="12" id="KW-1185">Reference proteome</keyword>
<dbReference type="InterPro" id="IPR002316">
    <property type="entry name" value="Pro-tRNA-ligase_IIa"/>
</dbReference>
<dbReference type="PRINTS" id="PR01046">
    <property type="entry name" value="TRNASYNTHPRO"/>
</dbReference>
<dbReference type="InterPro" id="IPR006195">
    <property type="entry name" value="aa-tRNA-synth_II"/>
</dbReference>